<dbReference type="Gene3D" id="3.40.50.920">
    <property type="match status" value="1"/>
</dbReference>
<name>A0A417XVP9_9ACTN</name>
<dbReference type="NCBIfam" id="TIGR00204">
    <property type="entry name" value="dxs"/>
    <property type="match status" value="1"/>
</dbReference>
<dbReference type="InterPro" id="IPR020826">
    <property type="entry name" value="Transketolase_BS"/>
</dbReference>
<gene>
    <name evidence="10 12" type="primary">dxs</name>
    <name evidence="12" type="ORF">D0Z08_24290</name>
</gene>
<evidence type="ECO:0000256" key="5">
    <source>
        <dbReference type="ARBA" id="ARBA00022723"/>
    </source>
</evidence>
<dbReference type="GO" id="GO:0019288">
    <property type="term" value="P:isopentenyl diphosphate biosynthetic process, methylerythritol 4-phosphate pathway"/>
    <property type="evidence" value="ECO:0007669"/>
    <property type="project" value="TreeGrafter"/>
</dbReference>
<evidence type="ECO:0000256" key="10">
    <source>
        <dbReference type="HAMAP-Rule" id="MF_00315"/>
    </source>
</evidence>
<dbReference type="AlphaFoldDB" id="A0A417XVP9"/>
<dbReference type="InterPro" id="IPR005477">
    <property type="entry name" value="Dxylulose-5-P_synthase"/>
</dbReference>
<keyword evidence="7 10" id="KW-0784">Thiamine biosynthesis</keyword>
<keyword evidence="4 10" id="KW-0808">Transferase</keyword>
<evidence type="ECO:0000313" key="13">
    <source>
        <dbReference type="Proteomes" id="UP000283644"/>
    </source>
</evidence>
<accession>A0A417XVP9</accession>
<feature type="binding site" evidence="10">
    <location>
        <position position="366"/>
    </location>
    <ligand>
        <name>thiamine diphosphate</name>
        <dbReference type="ChEBI" id="CHEBI:58937"/>
    </ligand>
</feature>
<dbReference type="SUPFAM" id="SSF52518">
    <property type="entry name" value="Thiamin diphosphate-binding fold (THDP-binding)"/>
    <property type="match status" value="2"/>
</dbReference>
<dbReference type="PANTHER" id="PTHR43322:SF5">
    <property type="entry name" value="1-DEOXY-D-XYLULOSE-5-PHOSPHATE SYNTHASE, CHLOROPLASTIC"/>
    <property type="match status" value="1"/>
</dbReference>
<dbReference type="Gene3D" id="3.40.50.970">
    <property type="match status" value="2"/>
</dbReference>
<dbReference type="Pfam" id="PF02780">
    <property type="entry name" value="Transketolase_C"/>
    <property type="match status" value="1"/>
</dbReference>
<keyword evidence="8 10" id="KW-0786">Thiamine pyrophosphate</keyword>
<comment type="catalytic activity">
    <reaction evidence="10">
        <text>D-glyceraldehyde 3-phosphate + pyruvate + H(+) = 1-deoxy-D-xylulose 5-phosphate + CO2</text>
        <dbReference type="Rhea" id="RHEA:12605"/>
        <dbReference type="ChEBI" id="CHEBI:15361"/>
        <dbReference type="ChEBI" id="CHEBI:15378"/>
        <dbReference type="ChEBI" id="CHEBI:16526"/>
        <dbReference type="ChEBI" id="CHEBI:57792"/>
        <dbReference type="ChEBI" id="CHEBI:59776"/>
        <dbReference type="EC" id="2.2.1.7"/>
    </reaction>
</comment>
<dbReference type="SUPFAM" id="SSF52922">
    <property type="entry name" value="TK C-terminal domain-like"/>
    <property type="match status" value="1"/>
</dbReference>
<dbReference type="Pfam" id="PF13292">
    <property type="entry name" value="DXP_synthase_N"/>
    <property type="match status" value="1"/>
</dbReference>
<feature type="binding site" evidence="10">
    <location>
        <begin position="146"/>
        <end position="147"/>
    </location>
    <ligand>
        <name>thiamine diphosphate</name>
        <dbReference type="ChEBI" id="CHEBI:58937"/>
    </ligand>
</feature>
<feature type="binding site" evidence="10">
    <location>
        <position position="145"/>
    </location>
    <ligand>
        <name>Mg(2+)</name>
        <dbReference type="ChEBI" id="CHEBI:18420"/>
    </ligand>
</feature>
<dbReference type="NCBIfam" id="NF003933">
    <property type="entry name" value="PRK05444.2-2"/>
    <property type="match status" value="1"/>
</dbReference>
<comment type="cofactor">
    <cofactor evidence="10">
        <name>Mg(2+)</name>
        <dbReference type="ChEBI" id="CHEBI:18420"/>
    </cofactor>
    <text evidence="10">Binds 1 Mg(2+) ion per subunit.</text>
</comment>
<dbReference type="InterPro" id="IPR009014">
    <property type="entry name" value="Transketo_C/PFOR_II"/>
</dbReference>
<evidence type="ECO:0000256" key="6">
    <source>
        <dbReference type="ARBA" id="ARBA00022842"/>
    </source>
</evidence>
<reference evidence="12 13" key="1">
    <citation type="submission" date="2018-09" db="EMBL/GenBank/DDBJ databases">
        <title>Genome sequencing of Nocardioides immobilis CCTCC AB 2017083 for comparison to Nocardioides silvaticus.</title>
        <authorList>
            <person name="Li C."/>
            <person name="Wang G."/>
        </authorList>
    </citation>
    <scope>NUCLEOTIDE SEQUENCE [LARGE SCALE GENOMIC DNA]</scope>
    <source>
        <strain evidence="12 13">CCTCC AB 2017083</strain>
    </source>
</reference>
<comment type="function">
    <text evidence="10">Catalyzes the acyloin condensation reaction between C atoms 2 and 3 of pyruvate and glyceraldehyde 3-phosphate to yield 1-deoxy-D-xylulose-5-phosphate (DXP).</text>
</comment>
<protein>
    <recommendedName>
        <fullName evidence="10">1-deoxy-D-xylulose-5-phosphate synthase</fullName>
        <ecNumber evidence="10">2.2.1.7</ecNumber>
    </recommendedName>
    <alternativeName>
        <fullName evidence="10">1-deoxyxylulose-5-phosphate synthase</fullName>
        <shortName evidence="10">DXP synthase</shortName>
        <shortName evidence="10">DXPS</shortName>
    </alternativeName>
</protein>
<keyword evidence="9 10" id="KW-0414">Isoprene biosynthesis</keyword>
<evidence type="ECO:0000256" key="2">
    <source>
        <dbReference type="ARBA" id="ARBA00011081"/>
    </source>
</evidence>
<feature type="binding site" evidence="10">
    <location>
        <position position="175"/>
    </location>
    <ligand>
        <name>Mg(2+)</name>
        <dbReference type="ChEBI" id="CHEBI:18420"/>
    </ligand>
</feature>
<dbReference type="GO" id="GO:0016114">
    <property type="term" value="P:terpenoid biosynthetic process"/>
    <property type="evidence" value="ECO:0007669"/>
    <property type="project" value="UniProtKB-UniRule"/>
</dbReference>
<organism evidence="12 13">
    <name type="scientific">Nocardioides immobilis</name>
    <dbReference type="NCBI Taxonomy" id="2049295"/>
    <lineage>
        <taxon>Bacteria</taxon>
        <taxon>Bacillati</taxon>
        <taxon>Actinomycetota</taxon>
        <taxon>Actinomycetes</taxon>
        <taxon>Propionibacteriales</taxon>
        <taxon>Nocardioidaceae</taxon>
        <taxon>Nocardioides</taxon>
    </lineage>
</organism>
<dbReference type="CDD" id="cd07033">
    <property type="entry name" value="TPP_PYR_DXS_TK_like"/>
    <property type="match status" value="1"/>
</dbReference>
<dbReference type="EMBL" id="QXGH01000032">
    <property type="protein sequence ID" value="RHW24443.1"/>
    <property type="molecule type" value="Genomic_DNA"/>
</dbReference>
<feature type="binding site" evidence="10">
    <location>
        <position position="73"/>
    </location>
    <ligand>
        <name>thiamine diphosphate</name>
        <dbReference type="ChEBI" id="CHEBI:58937"/>
    </ligand>
</feature>
<dbReference type="GO" id="GO:0005829">
    <property type="term" value="C:cytosol"/>
    <property type="evidence" value="ECO:0007669"/>
    <property type="project" value="TreeGrafter"/>
</dbReference>
<feature type="domain" description="Transketolase-like pyrimidine-binding" evidence="11">
    <location>
        <begin position="315"/>
        <end position="479"/>
    </location>
</feature>
<evidence type="ECO:0000256" key="3">
    <source>
        <dbReference type="ARBA" id="ARBA00011738"/>
    </source>
</evidence>
<dbReference type="HAMAP" id="MF_00315">
    <property type="entry name" value="DXP_synth"/>
    <property type="match status" value="1"/>
</dbReference>
<keyword evidence="5 10" id="KW-0479">Metal-binding</keyword>
<evidence type="ECO:0000256" key="1">
    <source>
        <dbReference type="ARBA" id="ARBA00004980"/>
    </source>
</evidence>
<dbReference type="FunFam" id="3.40.50.970:FF:000005">
    <property type="entry name" value="1-deoxy-D-xylulose-5-phosphate synthase"/>
    <property type="match status" value="1"/>
</dbReference>
<comment type="subunit">
    <text evidence="3 10">Homodimer.</text>
</comment>
<dbReference type="InterPro" id="IPR005475">
    <property type="entry name" value="Transketolase-like_Pyr-bd"/>
</dbReference>
<sequence length="641" mass="68399">MALLDRISTPRDLRDLSEDELTTLASEIRDLLIRTVATNSGHLGPNLGVVELTLAIHRVFDSPRDKVVFDTGHQSYVHKLVTGRAAEFGTLRREGGMSGYPSQAESEHDIVENSHASTALSYADGIAKAYAIRGEDRHVVAVIGDGALTGGMAWEALNNIAIARDSRLVMVVNDNGRSYTPTIGGLATALTGLRTNPRYEQVLDLVKKRVNAVPAVGPTAYDALHAVKKGLKDALAPQGLFEDLGLKYVGPVDGHDRQAMEQALHQAKRYGGPVIVHAITRKGFGYDPAERHEADQFHAPGPFDVQTGAEKPKGLIWTDHFAEHIVRIGERRPDVVAITAAMMHPVGLDKFQTRFPDRTFDVGIAEQHAATSAAGLAIGGLHPVVAVYATFLNRAFDQVLMDVALHRCGVTFVLDRSGVTGDDGASHNGMWDMSVLQVVPGLRLAAPRDVTRMRDLLDEAVEVADAPTVVRFPKGPPPADIEAIDRIGGVDVLVRSGRREVLVVAVGSMAGVGVDVAERLSAQGIGVTVVDPRWVKPVDPALVKLAADHRLVVTIEDNGVVGGVGAVLLQTLSAAGVDTPVRLHGIPQEFLDHAKRAVILERVGLSAQTIALDIVHEMTGTATDDAAAADGRALLDAETKG</sequence>
<dbReference type="Proteomes" id="UP000283644">
    <property type="component" value="Unassembled WGS sequence"/>
</dbReference>
<proteinExistence type="inferred from homology"/>
<evidence type="ECO:0000259" key="11">
    <source>
        <dbReference type="SMART" id="SM00861"/>
    </source>
</evidence>
<dbReference type="PROSITE" id="PS00802">
    <property type="entry name" value="TRANSKETOLASE_2"/>
    <property type="match status" value="1"/>
</dbReference>
<feature type="binding site" evidence="10">
    <location>
        <begin position="114"/>
        <end position="116"/>
    </location>
    <ligand>
        <name>thiamine diphosphate</name>
        <dbReference type="ChEBI" id="CHEBI:58937"/>
    </ligand>
</feature>
<evidence type="ECO:0000256" key="4">
    <source>
        <dbReference type="ARBA" id="ARBA00022679"/>
    </source>
</evidence>
<keyword evidence="13" id="KW-1185">Reference proteome</keyword>
<comment type="similarity">
    <text evidence="2 10">Belongs to the transketolase family. DXPS subfamily.</text>
</comment>
<dbReference type="GO" id="GO:0008661">
    <property type="term" value="F:1-deoxy-D-xylulose-5-phosphate synthase activity"/>
    <property type="evidence" value="ECO:0007669"/>
    <property type="project" value="UniProtKB-UniRule"/>
</dbReference>
<feature type="binding site" evidence="10">
    <location>
        <position position="286"/>
    </location>
    <ligand>
        <name>thiamine diphosphate</name>
        <dbReference type="ChEBI" id="CHEBI:58937"/>
    </ligand>
</feature>
<dbReference type="InterPro" id="IPR033248">
    <property type="entry name" value="Transketolase_C"/>
</dbReference>
<evidence type="ECO:0000313" key="12">
    <source>
        <dbReference type="EMBL" id="RHW24443.1"/>
    </source>
</evidence>
<dbReference type="UniPathway" id="UPA00064">
    <property type="reaction ID" value="UER00091"/>
</dbReference>
<dbReference type="Pfam" id="PF02779">
    <property type="entry name" value="Transket_pyr"/>
    <property type="match status" value="1"/>
</dbReference>
<dbReference type="EC" id="2.2.1.7" evidence="10"/>
<dbReference type="SMART" id="SM00861">
    <property type="entry name" value="Transket_pyr"/>
    <property type="match status" value="1"/>
</dbReference>
<dbReference type="RefSeq" id="WP_118927867.1">
    <property type="nucleotide sequence ID" value="NZ_QXGH01000032.1"/>
</dbReference>
<comment type="cofactor">
    <cofactor evidence="10">
        <name>thiamine diphosphate</name>
        <dbReference type="ChEBI" id="CHEBI:58937"/>
    </cofactor>
    <text evidence="10">Binds 1 thiamine pyrophosphate per subunit.</text>
</comment>
<evidence type="ECO:0000256" key="7">
    <source>
        <dbReference type="ARBA" id="ARBA00022977"/>
    </source>
</evidence>
<dbReference type="InterPro" id="IPR029061">
    <property type="entry name" value="THDP-binding"/>
</dbReference>
<comment type="caution">
    <text evidence="12">The sequence shown here is derived from an EMBL/GenBank/DDBJ whole genome shotgun (WGS) entry which is preliminary data.</text>
</comment>
<evidence type="ECO:0000256" key="9">
    <source>
        <dbReference type="ARBA" id="ARBA00023229"/>
    </source>
</evidence>
<dbReference type="PANTHER" id="PTHR43322">
    <property type="entry name" value="1-D-DEOXYXYLULOSE 5-PHOSPHATE SYNTHASE-RELATED"/>
    <property type="match status" value="1"/>
</dbReference>
<dbReference type="GO" id="GO:0030976">
    <property type="term" value="F:thiamine pyrophosphate binding"/>
    <property type="evidence" value="ECO:0007669"/>
    <property type="project" value="UniProtKB-UniRule"/>
</dbReference>
<dbReference type="CDD" id="cd02007">
    <property type="entry name" value="TPP_DXS"/>
    <property type="match status" value="1"/>
</dbReference>
<dbReference type="OrthoDB" id="9803371at2"/>
<feature type="binding site" evidence="10">
    <location>
        <position position="175"/>
    </location>
    <ligand>
        <name>thiamine diphosphate</name>
        <dbReference type="ChEBI" id="CHEBI:58937"/>
    </ligand>
</feature>
<evidence type="ECO:0000256" key="8">
    <source>
        <dbReference type="ARBA" id="ARBA00023052"/>
    </source>
</evidence>
<dbReference type="GO" id="GO:0000287">
    <property type="term" value="F:magnesium ion binding"/>
    <property type="evidence" value="ECO:0007669"/>
    <property type="project" value="UniProtKB-UniRule"/>
</dbReference>
<dbReference type="GO" id="GO:0009228">
    <property type="term" value="P:thiamine biosynthetic process"/>
    <property type="evidence" value="ECO:0007669"/>
    <property type="project" value="UniProtKB-UniRule"/>
</dbReference>
<comment type="pathway">
    <text evidence="1 10">Metabolic intermediate biosynthesis; 1-deoxy-D-xylulose 5-phosphate biosynthesis; 1-deoxy-D-xylulose 5-phosphate from D-glyceraldehyde 3-phosphate and pyruvate: step 1/1.</text>
</comment>
<keyword evidence="6 10" id="KW-0460">Magnesium</keyword>